<dbReference type="PANTHER" id="PTHR33445">
    <property type="entry name" value="ATP SYNTHASE SUBUNIT B', CHLOROPLASTIC"/>
    <property type="match status" value="1"/>
</dbReference>
<comment type="subcellular location">
    <subcellularLocation>
        <location evidence="12">Cellular thylakoid membrane</location>
        <topology evidence="12">Single-pass membrane protein</topology>
    </subcellularLocation>
    <subcellularLocation>
        <location evidence="11">Endomembrane system</location>
        <topology evidence="11">Single-pass membrane protein</topology>
    </subcellularLocation>
</comment>
<dbReference type="GO" id="GO:0012505">
    <property type="term" value="C:endomembrane system"/>
    <property type="evidence" value="ECO:0007669"/>
    <property type="project" value="UniProtKB-SubCell"/>
</dbReference>
<evidence type="ECO:0000256" key="2">
    <source>
        <dbReference type="ARBA" id="ARBA00022448"/>
    </source>
</evidence>
<comment type="function">
    <text evidence="10 12">F(1)F(0) ATP synthase produces ATP from ADP in the presence of a proton or sodium gradient. F-type ATPases consist of two structural domains, F(1) containing the extramembraneous catalytic core and F(0) containing the membrane proton channel, linked together by a central stalk and a peripheral stalk. During catalysis, ATP synthesis in the catalytic domain of F(1) is coupled via a rotary mechanism of the central stalk subunits to proton translocation.</text>
</comment>
<feature type="coiled-coil region" evidence="14">
    <location>
        <begin position="60"/>
        <end position="146"/>
    </location>
</feature>
<dbReference type="Proteomes" id="UP000505210">
    <property type="component" value="Chromosome"/>
</dbReference>
<sequence>MVYWTFLLAEEGGGGLFDLDATLPLMALQFMLLVAVLNVTFYKPLGKALDDREGYIRANQSEAKERLAKAEALAKQYETEAAEVRRQSIAIVSAAEADAQKIAAQKIAEAQQIAQAQREQAQKDLDAQKAAALQSLEQQVDELSRQILEKVTGGVALG</sequence>
<dbReference type="HAMAP" id="MF_01399">
    <property type="entry name" value="ATP_synth_bprime"/>
    <property type="match status" value="1"/>
</dbReference>
<keyword evidence="6 12" id="KW-1133">Transmembrane helix</keyword>
<keyword evidence="12" id="KW-0793">Thylakoid</keyword>
<comment type="function">
    <text evidence="12">Component of the F(0) channel, it forms part of the peripheral stalk, linking F(1) to F(0). The b'-subunit is a diverged and duplicated form of b found in plants and photosynthetic bacteria.</text>
</comment>
<keyword evidence="9 12" id="KW-0066">ATP synthesis</keyword>
<keyword evidence="16" id="KW-1185">Reference proteome</keyword>
<evidence type="ECO:0000256" key="4">
    <source>
        <dbReference type="ARBA" id="ARBA00022692"/>
    </source>
</evidence>
<dbReference type="InterPro" id="IPR050059">
    <property type="entry name" value="ATP_synthase_B_chain"/>
</dbReference>
<proteinExistence type="inferred from homology"/>
<dbReference type="Pfam" id="PF00430">
    <property type="entry name" value="ATP-synt_B"/>
    <property type="match status" value="1"/>
</dbReference>
<comment type="similarity">
    <text evidence="1 12 13">Belongs to the ATPase B chain family.</text>
</comment>
<keyword evidence="8 12" id="KW-0472">Membrane</keyword>
<evidence type="ECO:0000256" key="11">
    <source>
        <dbReference type="ARBA" id="ARBA00037847"/>
    </source>
</evidence>
<evidence type="ECO:0000313" key="16">
    <source>
        <dbReference type="Proteomes" id="UP000505210"/>
    </source>
</evidence>
<gene>
    <name evidence="12" type="primary">atpF2</name>
    <name evidence="12" type="synonym">atpG</name>
    <name evidence="15" type="ORF">HPC62_08605</name>
</gene>
<evidence type="ECO:0000256" key="8">
    <source>
        <dbReference type="ARBA" id="ARBA00023136"/>
    </source>
</evidence>
<dbReference type="PANTHER" id="PTHR33445:SF2">
    <property type="entry name" value="ATP SYNTHASE SUBUNIT B', CHLOROPLASTIC"/>
    <property type="match status" value="1"/>
</dbReference>
<dbReference type="KEGG" id="theu:HPC62_08605"/>
<evidence type="ECO:0000256" key="3">
    <source>
        <dbReference type="ARBA" id="ARBA00022547"/>
    </source>
</evidence>
<keyword evidence="14" id="KW-0175">Coiled coil</keyword>
<dbReference type="GO" id="GO:0031676">
    <property type="term" value="C:plasma membrane-derived thylakoid membrane"/>
    <property type="evidence" value="ECO:0007669"/>
    <property type="project" value="UniProtKB-SubCell"/>
</dbReference>
<evidence type="ECO:0000256" key="10">
    <source>
        <dbReference type="ARBA" id="ARBA00025198"/>
    </source>
</evidence>
<dbReference type="NCBIfam" id="NF005607">
    <property type="entry name" value="PRK07353.1"/>
    <property type="match status" value="1"/>
</dbReference>
<dbReference type="AlphaFoldDB" id="A0A6M8B4P6"/>
<evidence type="ECO:0000256" key="12">
    <source>
        <dbReference type="HAMAP-Rule" id="MF_01399"/>
    </source>
</evidence>
<dbReference type="GO" id="GO:0046961">
    <property type="term" value="F:proton-transporting ATPase activity, rotational mechanism"/>
    <property type="evidence" value="ECO:0007669"/>
    <property type="project" value="TreeGrafter"/>
</dbReference>
<name>A0A6M8B4P6_9CYAN</name>
<dbReference type="InterPro" id="IPR002146">
    <property type="entry name" value="ATP_synth_b/b'su_bac/chlpt"/>
</dbReference>
<keyword evidence="7 12" id="KW-0406">Ion transport</keyword>
<evidence type="ECO:0000313" key="15">
    <source>
        <dbReference type="EMBL" id="QKD82239.1"/>
    </source>
</evidence>
<evidence type="ECO:0000256" key="14">
    <source>
        <dbReference type="SAM" id="Coils"/>
    </source>
</evidence>
<organism evidence="15 16">
    <name type="scientific">Thermoleptolyngbya sichuanensis A183</name>
    <dbReference type="NCBI Taxonomy" id="2737172"/>
    <lineage>
        <taxon>Bacteria</taxon>
        <taxon>Bacillati</taxon>
        <taxon>Cyanobacteriota</taxon>
        <taxon>Cyanophyceae</taxon>
        <taxon>Oculatellales</taxon>
        <taxon>Oculatellaceae</taxon>
        <taxon>Thermoleptolyngbya</taxon>
        <taxon>Thermoleptolyngbya sichuanensis</taxon>
    </lineage>
</organism>
<dbReference type="RefSeq" id="WP_172354851.1">
    <property type="nucleotide sequence ID" value="NZ_CP053661.1"/>
</dbReference>
<keyword evidence="4 12" id="KW-0812">Transmembrane</keyword>
<dbReference type="GO" id="GO:0045259">
    <property type="term" value="C:proton-transporting ATP synthase complex"/>
    <property type="evidence" value="ECO:0007669"/>
    <property type="project" value="UniProtKB-KW"/>
</dbReference>
<protein>
    <recommendedName>
        <fullName evidence="12">ATP synthase subunit b'</fullName>
    </recommendedName>
    <alternativeName>
        <fullName evidence="12">ATP synthase F(0) sector subunit b'</fullName>
    </alternativeName>
    <alternativeName>
        <fullName evidence="12">ATPase subunit II</fullName>
    </alternativeName>
    <alternativeName>
        <fullName evidence="12">F-type ATPase subunit b'</fullName>
        <shortName evidence="12">F-ATPase subunit b'</shortName>
    </alternativeName>
</protein>
<dbReference type="GO" id="GO:0046933">
    <property type="term" value="F:proton-transporting ATP synthase activity, rotational mechanism"/>
    <property type="evidence" value="ECO:0007669"/>
    <property type="project" value="UniProtKB-UniRule"/>
</dbReference>
<accession>A0A6M8B4P6</accession>
<dbReference type="CDD" id="cd06503">
    <property type="entry name" value="ATP-synt_Fo_b"/>
    <property type="match status" value="1"/>
</dbReference>
<dbReference type="HAMAP" id="MF_01398">
    <property type="entry name" value="ATP_synth_b_bprime"/>
    <property type="match status" value="1"/>
</dbReference>
<evidence type="ECO:0000256" key="6">
    <source>
        <dbReference type="ARBA" id="ARBA00022989"/>
    </source>
</evidence>
<evidence type="ECO:0000256" key="5">
    <source>
        <dbReference type="ARBA" id="ARBA00022781"/>
    </source>
</evidence>
<keyword evidence="2 12" id="KW-0813">Transport</keyword>
<evidence type="ECO:0000256" key="7">
    <source>
        <dbReference type="ARBA" id="ARBA00023065"/>
    </source>
</evidence>
<keyword evidence="3 12" id="KW-0138">CF(0)</keyword>
<evidence type="ECO:0000256" key="9">
    <source>
        <dbReference type="ARBA" id="ARBA00023310"/>
    </source>
</evidence>
<feature type="transmembrane region" description="Helical" evidence="12">
    <location>
        <begin position="23"/>
        <end position="42"/>
    </location>
</feature>
<evidence type="ECO:0000256" key="13">
    <source>
        <dbReference type="RuleBase" id="RU003848"/>
    </source>
</evidence>
<keyword evidence="5 12" id="KW-0375">Hydrogen ion transport</keyword>
<comment type="subunit">
    <text evidence="12">F-type ATPases have 2 components, F(1) - the catalytic core - and F(0) - the membrane proton channel. F(1) has five subunits: alpha(3), beta(3), gamma(1), delta(1), epsilon(1). F(0) has four main subunits: a(1), b(1), b'(1) and c(10-14). The alpha and beta chains form an alternating ring which encloses part of the gamma chain. F(1) is attached to F(0) by a central stalk formed by the gamma and epsilon chains, while a peripheral stalk is formed by the delta, b and b' chains.</text>
</comment>
<evidence type="ECO:0000256" key="1">
    <source>
        <dbReference type="ARBA" id="ARBA00005513"/>
    </source>
</evidence>
<dbReference type="EMBL" id="CP053661">
    <property type="protein sequence ID" value="QKD82239.1"/>
    <property type="molecule type" value="Genomic_DNA"/>
</dbReference>
<reference evidence="15 16" key="1">
    <citation type="submission" date="2020-05" db="EMBL/GenBank/DDBJ databases">
        <title>Complete genome sequence of of a novel Thermoleptolyngbya strain isolated from hot springs of Ganzi, Sichuan China.</title>
        <authorList>
            <person name="Tang J."/>
            <person name="Daroch M."/>
            <person name="Li L."/>
            <person name="Waleron K."/>
            <person name="Waleron M."/>
            <person name="Waleron M."/>
        </authorList>
    </citation>
    <scope>NUCLEOTIDE SEQUENCE [LARGE SCALE GENOMIC DNA]</scope>
    <source>
        <strain evidence="15 16">PKUAC-SCTA183</strain>
    </source>
</reference>
<dbReference type="InterPro" id="IPR034679">
    <property type="entry name" value="ATP_synth_b"/>
</dbReference>